<dbReference type="SUPFAM" id="SSF158560">
    <property type="entry name" value="BH3980-like"/>
    <property type="match status" value="1"/>
</dbReference>
<dbReference type="EMBL" id="RCUY01000005">
    <property type="protein sequence ID" value="RLP83227.1"/>
    <property type="molecule type" value="Genomic_DNA"/>
</dbReference>
<evidence type="ECO:0000313" key="1">
    <source>
        <dbReference type="EMBL" id="RLP83227.1"/>
    </source>
</evidence>
<dbReference type="OrthoDB" id="8083683at2"/>
<dbReference type="Gene3D" id="1.10.1900.10">
    <property type="entry name" value="c-terminal domain of poly(a) binding protein"/>
    <property type="match status" value="1"/>
</dbReference>
<dbReference type="InterPro" id="IPR008316">
    <property type="entry name" value="UCP029876"/>
</dbReference>
<reference evidence="1 2" key="1">
    <citation type="submission" date="2018-10" db="EMBL/GenBank/DDBJ databases">
        <authorList>
            <person name="Li J."/>
        </authorList>
    </citation>
    <scope>NUCLEOTIDE SEQUENCE [LARGE SCALE GENOMIC DNA]</scope>
    <source>
        <strain evidence="1 2">JCM 11654</strain>
    </source>
</reference>
<organism evidence="1 2">
    <name type="scientific">Mycetocola lacteus</name>
    <dbReference type="NCBI Taxonomy" id="76637"/>
    <lineage>
        <taxon>Bacteria</taxon>
        <taxon>Bacillati</taxon>
        <taxon>Actinomycetota</taxon>
        <taxon>Actinomycetes</taxon>
        <taxon>Micrococcales</taxon>
        <taxon>Microbacteriaceae</taxon>
        <taxon>Mycetocola</taxon>
    </lineage>
</organism>
<dbReference type="AlphaFoldDB" id="A0A3L7AS31"/>
<comment type="caution">
    <text evidence="1">The sequence shown here is derived from an EMBL/GenBank/DDBJ whole genome shotgun (WGS) entry which is preliminary data.</text>
</comment>
<sequence>MFISRMINEKKRYRAYKARTAALPRPYRASIDALEHYLMYFGPDKSSDLTVMLEDLADLFDNAAADGVPVAAIVGEDPVEFAETFRLNYPAGQWIIRERERLTRAITEATASA</sequence>
<name>A0A3L7AS31_9MICO</name>
<dbReference type="Pfam" id="PF06304">
    <property type="entry name" value="DUF1048"/>
    <property type="match status" value="1"/>
</dbReference>
<evidence type="ECO:0000313" key="2">
    <source>
        <dbReference type="Proteomes" id="UP000269438"/>
    </source>
</evidence>
<dbReference type="Proteomes" id="UP000269438">
    <property type="component" value="Unassembled WGS sequence"/>
</dbReference>
<dbReference type="RefSeq" id="WP_121688354.1">
    <property type="nucleotide sequence ID" value="NZ_RCUY01000005.1"/>
</dbReference>
<gene>
    <name evidence="1" type="ORF">D9V34_08345</name>
</gene>
<accession>A0A3L7AS31</accession>
<protein>
    <submittedName>
        <fullName evidence="1">DUF1048 domain-containing protein</fullName>
    </submittedName>
</protein>
<keyword evidence="2" id="KW-1185">Reference proteome</keyword>
<proteinExistence type="predicted"/>